<dbReference type="KEGG" id="sliu:111360281"/>
<protein>
    <submittedName>
        <fullName evidence="3">Alpha-tocopherol transfer protein-like</fullName>
    </submittedName>
</protein>
<proteinExistence type="predicted"/>
<dbReference type="RefSeq" id="XP_022831940.1">
    <property type="nucleotide sequence ID" value="XM_022976172.1"/>
</dbReference>
<dbReference type="InterPro" id="IPR001251">
    <property type="entry name" value="CRAL-TRIO_dom"/>
</dbReference>
<dbReference type="InterPro" id="IPR036865">
    <property type="entry name" value="CRAL-TRIO_dom_sf"/>
</dbReference>
<dbReference type="PROSITE" id="PS50191">
    <property type="entry name" value="CRAL_TRIO"/>
    <property type="match status" value="1"/>
</dbReference>
<dbReference type="SUPFAM" id="SSF52087">
    <property type="entry name" value="CRAL/TRIO domain"/>
    <property type="match status" value="1"/>
</dbReference>
<sequence length="312" mass="36390">MEHLKDTIILKFNPTTIEEVRQELNLDKKSIEQMLDYFEEWIAKQNHFTMKNFSRPYLESSIINAKGSLERAKTALDKLCTWKTLLPKYFEKHNYKDDAMDTSSVIMHGTLPKLLKNNYRVYIVRIISSDLGAEMLLNYERAMILMSEYVKLHDYRLGYVIVIDCRNISIVQLVSNINILELRETLSILVDGYACRIRDVHVISESKTVEVLTSLLKQILSNKLAGRINVVKTVEELYKYVPKDMLPKDYGGTEVTMKEMHENWRSVLSTEENVDFFKMICNARTEEKHRLIDQYNDQILGIAGSFRTLSVD</sequence>
<dbReference type="AlphaFoldDB" id="A0A9J7EJA7"/>
<dbReference type="Gene3D" id="3.40.525.10">
    <property type="entry name" value="CRAL-TRIO lipid binding domain"/>
    <property type="match status" value="1"/>
</dbReference>
<dbReference type="SMART" id="SM00516">
    <property type="entry name" value="SEC14"/>
    <property type="match status" value="1"/>
</dbReference>
<reference evidence="3" key="1">
    <citation type="submission" date="2025-08" db="UniProtKB">
        <authorList>
            <consortium name="RefSeq"/>
        </authorList>
    </citation>
    <scope>IDENTIFICATION</scope>
    <source>
        <strain evidence="3">Ishihara</strain>
        <tissue evidence="3">Whole body</tissue>
    </source>
</reference>
<evidence type="ECO:0000313" key="2">
    <source>
        <dbReference type="Proteomes" id="UP000301870"/>
    </source>
</evidence>
<keyword evidence="2" id="KW-1185">Reference proteome</keyword>
<dbReference type="PRINTS" id="PR00180">
    <property type="entry name" value="CRETINALDHBP"/>
</dbReference>
<dbReference type="GO" id="GO:0016020">
    <property type="term" value="C:membrane"/>
    <property type="evidence" value="ECO:0007669"/>
    <property type="project" value="TreeGrafter"/>
</dbReference>
<name>A0A9J7EJA7_SPOLT</name>
<dbReference type="Pfam" id="PF00650">
    <property type="entry name" value="CRAL_TRIO"/>
    <property type="match status" value="1"/>
</dbReference>
<feature type="domain" description="CRAL-TRIO" evidence="1">
    <location>
        <begin position="95"/>
        <end position="258"/>
    </location>
</feature>
<dbReference type="OrthoDB" id="8169788at2759"/>
<dbReference type="Proteomes" id="UP000301870">
    <property type="component" value="Chromosome 30"/>
</dbReference>
<evidence type="ECO:0000259" key="1">
    <source>
        <dbReference type="PROSITE" id="PS50191"/>
    </source>
</evidence>
<dbReference type="GO" id="GO:1902936">
    <property type="term" value="F:phosphatidylinositol bisphosphate binding"/>
    <property type="evidence" value="ECO:0007669"/>
    <property type="project" value="TreeGrafter"/>
</dbReference>
<gene>
    <name evidence="3" type="primary">LOC111360281</name>
</gene>
<evidence type="ECO:0000313" key="3">
    <source>
        <dbReference type="RefSeq" id="XP_022831940.1"/>
    </source>
</evidence>
<dbReference type="Gene3D" id="1.20.5.1200">
    <property type="entry name" value="Alpha-tocopherol transfer"/>
    <property type="match status" value="1"/>
</dbReference>
<dbReference type="GeneID" id="111360281"/>
<dbReference type="CDD" id="cd00170">
    <property type="entry name" value="SEC14"/>
    <property type="match status" value="1"/>
</dbReference>
<dbReference type="PANTHER" id="PTHR10174">
    <property type="entry name" value="ALPHA-TOCOPHEROL TRANSFER PROTEIN-RELATED"/>
    <property type="match status" value="1"/>
</dbReference>
<dbReference type="PANTHER" id="PTHR10174:SF222">
    <property type="entry name" value="GH10083P-RELATED"/>
    <property type="match status" value="1"/>
</dbReference>
<accession>A0A9J7EJA7</accession>
<organism evidence="2 3">
    <name type="scientific">Spodoptera litura</name>
    <name type="common">Asian cotton leafworm</name>
    <dbReference type="NCBI Taxonomy" id="69820"/>
    <lineage>
        <taxon>Eukaryota</taxon>
        <taxon>Metazoa</taxon>
        <taxon>Ecdysozoa</taxon>
        <taxon>Arthropoda</taxon>
        <taxon>Hexapoda</taxon>
        <taxon>Insecta</taxon>
        <taxon>Pterygota</taxon>
        <taxon>Neoptera</taxon>
        <taxon>Endopterygota</taxon>
        <taxon>Lepidoptera</taxon>
        <taxon>Glossata</taxon>
        <taxon>Ditrysia</taxon>
        <taxon>Noctuoidea</taxon>
        <taxon>Noctuidae</taxon>
        <taxon>Amphipyrinae</taxon>
        <taxon>Spodoptera</taxon>
    </lineage>
</organism>